<dbReference type="InterPro" id="IPR013785">
    <property type="entry name" value="Aldolase_TIM"/>
</dbReference>
<feature type="binding site" evidence="13">
    <location>
        <position position="48"/>
    </location>
    <ligand>
        <name>pyruvate</name>
        <dbReference type="ChEBI" id="CHEBI:15361"/>
    </ligand>
</feature>
<keyword evidence="9" id="KW-0119">Carbohydrate metabolism</keyword>
<evidence type="ECO:0000313" key="14">
    <source>
        <dbReference type="EnsemblMetazoa" id="XP_004923372.1"/>
    </source>
</evidence>
<evidence type="ECO:0000256" key="5">
    <source>
        <dbReference type="ARBA" id="ARBA00012911"/>
    </source>
</evidence>
<reference evidence="15" key="1">
    <citation type="journal article" date="2008" name="Insect Biochem. Mol. Biol.">
        <title>The genome of a lepidopteran model insect, the silkworm Bombyx mori.</title>
        <authorList>
            <consortium name="International Silkworm Genome Consortium"/>
        </authorList>
    </citation>
    <scope>NUCLEOTIDE SEQUENCE [LARGE SCALE GENOMIC DNA]</scope>
    <source>
        <strain evidence="15">p50T</strain>
    </source>
</reference>
<evidence type="ECO:0000256" key="2">
    <source>
        <dbReference type="ARBA" id="ARBA00004878"/>
    </source>
</evidence>
<keyword evidence="8" id="KW-0704">Schiff base</keyword>
<evidence type="ECO:0000256" key="4">
    <source>
        <dbReference type="ARBA" id="ARBA00011881"/>
    </source>
</evidence>
<dbReference type="PANTHER" id="PTHR12128">
    <property type="entry name" value="DIHYDRODIPICOLINATE SYNTHASE"/>
    <property type="match status" value="1"/>
</dbReference>
<reference evidence="14" key="2">
    <citation type="submission" date="2022-06" db="UniProtKB">
        <authorList>
            <consortium name="EnsemblMetazoa"/>
        </authorList>
    </citation>
    <scope>IDENTIFICATION</scope>
    <source>
        <strain evidence="14">p50T (Dazao)</strain>
    </source>
</reference>
<dbReference type="Pfam" id="PF00701">
    <property type="entry name" value="DHDPS"/>
    <property type="match status" value="1"/>
</dbReference>
<evidence type="ECO:0000256" key="12">
    <source>
        <dbReference type="PIRSR" id="PIRSR001365-1"/>
    </source>
</evidence>
<dbReference type="PRINTS" id="PR00146">
    <property type="entry name" value="DHPICSNTHASE"/>
</dbReference>
<protein>
    <recommendedName>
        <fullName evidence="5">N-acetylneuraminate lyase</fullName>
        <ecNumber evidence="5">4.1.3.3</ecNumber>
    </recommendedName>
</protein>
<evidence type="ECO:0000256" key="11">
    <source>
        <dbReference type="PIRNR" id="PIRNR001365"/>
    </source>
</evidence>
<dbReference type="SUPFAM" id="SSF51569">
    <property type="entry name" value="Aldolase"/>
    <property type="match status" value="1"/>
</dbReference>
<dbReference type="EnsemblMetazoa" id="XM_004923315.4">
    <property type="protein sequence ID" value="XP_004923372.1"/>
    <property type="gene ID" value="LOC101744495"/>
</dbReference>
<evidence type="ECO:0000256" key="13">
    <source>
        <dbReference type="PIRSR" id="PIRSR001365-2"/>
    </source>
</evidence>
<keyword evidence="15" id="KW-1185">Reference proteome</keyword>
<evidence type="ECO:0000256" key="9">
    <source>
        <dbReference type="ARBA" id="ARBA00023277"/>
    </source>
</evidence>
<dbReference type="Proteomes" id="UP000005204">
    <property type="component" value="Unassembled WGS sequence"/>
</dbReference>
<evidence type="ECO:0000256" key="7">
    <source>
        <dbReference type="ARBA" id="ARBA00023239"/>
    </source>
</evidence>
<feature type="binding site" evidence="13">
    <location>
        <position position="207"/>
    </location>
    <ligand>
        <name>pyruvate</name>
        <dbReference type="ChEBI" id="CHEBI:15361"/>
    </ligand>
</feature>
<comment type="similarity">
    <text evidence="3">Belongs to the DapA family. NanA subfamily.</text>
</comment>
<comment type="subcellular location">
    <subcellularLocation>
        <location evidence="1">Cytoplasm</location>
    </subcellularLocation>
</comment>
<evidence type="ECO:0000256" key="10">
    <source>
        <dbReference type="ARBA" id="ARBA00044906"/>
    </source>
</evidence>
<evidence type="ECO:0000313" key="15">
    <source>
        <dbReference type="Proteomes" id="UP000005204"/>
    </source>
</evidence>
<keyword evidence="6" id="KW-0963">Cytoplasm</keyword>
<comment type="subunit">
    <text evidence="4">Homotetramer.</text>
</comment>
<feature type="active site" description="Schiff-base intermediate with substrate" evidence="12">
    <location>
        <position position="169"/>
    </location>
</feature>
<dbReference type="GO" id="GO:0008747">
    <property type="term" value="F:N-acetylneuraminate lyase activity"/>
    <property type="evidence" value="ECO:0007669"/>
    <property type="project" value="UniProtKB-EC"/>
</dbReference>
<organism evidence="14 15">
    <name type="scientific">Bombyx mori</name>
    <name type="common">Silk moth</name>
    <dbReference type="NCBI Taxonomy" id="7091"/>
    <lineage>
        <taxon>Eukaryota</taxon>
        <taxon>Metazoa</taxon>
        <taxon>Ecdysozoa</taxon>
        <taxon>Arthropoda</taxon>
        <taxon>Hexapoda</taxon>
        <taxon>Insecta</taxon>
        <taxon>Pterygota</taxon>
        <taxon>Neoptera</taxon>
        <taxon>Endopterygota</taxon>
        <taxon>Lepidoptera</taxon>
        <taxon>Glossata</taxon>
        <taxon>Ditrysia</taxon>
        <taxon>Bombycoidea</taxon>
        <taxon>Bombycidae</taxon>
        <taxon>Bombycinae</taxon>
        <taxon>Bombyx</taxon>
    </lineage>
</organism>
<dbReference type="AlphaFoldDB" id="A0A8R2AKN4"/>
<dbReference type="Gene3D" id="3.20.20.70">
    <property type="entry name" value="Aldolase class I"/>
    <property type="match status" value="1"/>
</dbReference>
<dbReference type="OrthoDB" id="191315at2759"/>
<evidence type="ECO:0000256" key="1">
    <source>
        <dbReference type="ARBA" id="ARBA00004496"/>
    </source>
</evidence>
<dbReference type="SMART" id="SM01130">
    <property type="entry name" value="DHDPS"/>
    <property type="match status" value="1"/>
</dbReference>
<dbReference type="PIRSF" id="PIRSF001365">
    <property type="entry name" value="DHDPS"/>
    <property type="match status" value="1"/>
</dbReference>
<dbReference type="PANTHER" id="PTHR12128:SF21">
    <property type="entry name" value="N-ACETYLNEURAMINATE LYASE"/>
    <property type="match status" value="1"/>
</dbReference>
<dbReference type="KEGG" id="bmor:101744495"/>
<dbReference type="GO" id="GO:0005737">
    <property type="term" value="C:cytoplasm"/>
    <property type="evidence" value="ECO:0007669"/>
    <property type="project" value="UniProtKB-SubCell"/>
</dbReference>
<evidence type="ECO:0000256" key="8">
    <source>
        <dbReference type="ARBA" id="ARBA00023270"/>
    </source>
</evidence>
<proteinExistence type="inferred from homology"/>
<evidence type="ECO:0000256" key="6">
    <source>
        <dbReference type="ARBA" id="ARBA00022490"/>
    </source>
</evidence>
<comment type="pathway">
    <text evidence="2">Amino-sugar metabolism; N-acetylneuraminate degradation.</text>
</comment>
<dbReference type="EC" id="4.1.3.3" evidence="5"/>
<dbReference type="RefSeq" id="XP_004923372.1">
    <property type="nucleotide sequence ID" value="XM_004923315.5"/>
</dbReference>
<name>A0A8R2AKN4_BOMMO</name>
<comment type="catalytic activity">
    <reaction evidence="10">
        <text>aceneuramate = aldehydo-N-acetyl-D-mannosamine + pyruvate</text>
        <dbReference type="Rhea" id="RHEA:23296"/>
        <dbReference type="ChEBI" id="CHEBI:15361"/>
        <dbReference type="ChEBI" id="CHEBI:17122"/>
        <dbReference type="ChEBI" id="CHEBI:173083"/>
        <dbReference type="EC" id="4.1.3.3"/>
    </reaction>
</comment>
<accession>A0A8R2AKN4</accession>
<dbReference type="GeneID" id="101744495"/>
<sequence>MASNIEGILAPVFTPMYEDGEVNYSVIADYLSFLKRKNINGILVGGTTGETASLSLQERKDVLNAWLQSARRHKIKVIAQIGGIPLPDVIEMAQFAEDVEVDAIMTLPELYYKPRNVEQLVSYLETVSKAAPTLPLIYYHFPMMSGVDLNMKRFFALASSRIPNFMGMKADLNVAVQVADLLATDQKIFMANHHLAEAALMGHESSIATVTNMFPELVQTIVNAVSTGDVNTARKLQETLNRAVDNITEQGEFLPCMKSAMPMITGIQVGPPRRPLFAVDETTKKNIEDRLKAIKIIF</sequence>
<feature type="active site" description="Proton donor/acceptor" evidence="12">
    <location>
        <position position="139"/>
    </location>
</feature>
<evidence type="ECO:0000256" key="3">
    <source>
        <dbReference type="ARBA" id="ARBA00006324"/>
    </source>
</evidence>
<dbReference type="InterPro" id="IPR002220">
    <property type="entry name" value="DapA-like"/>
</dbReference>
<keyword evidence="7 11" id="KW-0456">Lyase</keyword>